<evidence type="ECO:0000313" key="1">
    <source>
        <dbReference type="EMBL" id="KKN16589.1"/>
    </source>
</evidence>
<organism evidence="1">
    <name type="scientific">marine sediment metagenome</name>
    <dbReference type="NCBI Taxonomy" id="412755"/>
    <lineage>
        <taxon>unclassified sequences</taxon>
        <taxon>metagenomes</taxon>
        <taxon>ecological metagenomes</taxon>
    </lineage>
</organism>
<proteinExistence type="predicted"/>
<accession>A0A0F9NF46</accession>
<reference evidence="1" key="1">
    <citation type="journal article" date="2015" name="Nature">
        <title>Complex archaea that bridge the gap between prokaryotes and eukaryotes.</title>
        <authorList>
            <person name="Spang A."/>
            <person name="Saw J.H."/>
            <person name="Jorgensen S.L."/>
            <person name="Zaremba-Niedzwiedzka K."/>
            <person name="Martijn J."/>
            <person name="Lind A.E."/>
            <person name="van Eijk R."/>
            <person name="Schleper C."/>
            <person name="Guy L."/>
            <person name="Ettema T.J."/>
        </authorList>
    </citation>
    <scope>NUCLEOTIDE SEQUENCE</scope>
</reference>
<protein>
    <submittedName>
        <fullName evidence="1">Uncharacterized protein</fullName>
    </submittedName>
</protein>
<dbReference type="AlphaFoldDB" id="A0A0F9NF46"/>
<sequence length="88" mass="9819">MKDFTTLDHHDTGDPCPVHDTPYRKVYTFGSQMSGETEVCTFRGCRCAVSIKHDPVGTYPASIAYHTSYNSASGRGRLHAMEMAAKYR</sequence>
<comment type="caution">
    <text evidence="1">The sequence shown here is derived from an EMBL/GenBank/DDBJ whole genome shotgun (WGS) entry which is preliminary data.</text>
</comment>
<name>A0A0F9NF46_9ZZZZ</name>
<dbReference type="EMBL" id="LAZR01003599">
    <property type="protein sequence ID" value="KKN16589.1"/>
    <property type="molecule type" value="Genomic_DNA"/>
</dbReference>
<gene>
    <name evidence="1" type="ORF">LCGC14_0974290</name>
</gene>